<dbReference type="EMBL" id="OCND01000002">
    <property type="protein sequence ID" value="SOD53635.1"/>
    <property type="molecule type" value="Genomic_DNA"/>
</dbReference>
<dbReference type="InterPro" id="IPR026365">
    <property type="entry name" value="BcepMu_gp16"/>
</dbReference>
<dbReference type="OrthoDB" id="5679056at2"/>
<protein>
    <submittedName>
        <fullName evidence="1">Phage-associated protein, BcepMu gp16 family</fullName>
    </submittedName>
</protein>
<accession>A0A286D4Q6</accession>
<gene>
    <name evidence="1" type="ORF">SAMN06296416_102511</name>
</gene>
<evidence type="ECO:0000313" key="1">
    <source>
        <dbReference type="EMBL" id="SOD53635.1"/>
    </source>
</evidence>
<dbReference type="RefSeq" id="WP_097121248.1">
    <property type="nucleotide sequence ID" value="NZ_OCND01000002.1"/>
</dbReference>
<dbReference type="Proteomes" id="UP000219374">
    <property type="component" value="Unassembled WGS sequence"/>
</dbReference>
<evidence type="ECO:0000313" key="2">
    <source>
        <dbReference type="Proteomes" id="UP000219374"/>
    </source>
</evidence>
<dbReference type="AlphaFoldDB" id="A0A286D4Q6"/>
<reference evidence="1 2" key="1">
    <citation type="submission" date="2017-09" db="EMBL/GenBank/DDBJ databases">
        <authorList>
            <person name="Ehlers B."/>
            <person name="Leendertz F.H."/>
        </authorList>
    </citation>
    <scope>NUCLEOTIDE SEQUENCE [LARGE SCALE GENOMIC DNA]</scope>
    <source>
        <strain evidence="1 2">CGMCC 1.10978</strain>
    </source>
</reference>
<keyword evidence="2" id="KW-1185">Reference proteome</keyword>
<organism evidence="1 2">
    <name type="scientific">Pseudoxanthomonas wuyuanensis</name>
    <dbReference type="NCBI Taxonomy" id="1073196"/>
    <lineage>
        <taxon>Bacteria</taxon>
        <taxon>Pseudomonadati</taxon>
        <taxon>Pseudomonadota</taxon>
        <taxon>Gammaproteobacteria</taxon>
        <taxon>Lysobacterales</taxon>
        <taxon>Lysobacteraceae</taxon>
        <taxon>Pseudoxanthomonas</taxon>
    </lineage>
</organism>
<sequence>MSDRKARRKASPLRTAEQARAWLRDNGISAAQFARDHNLSLDAVKEVLLGRSKANYGKAHLAAVALGIKRNPQIPTLSPKSTRTG</sequence>
<dbReference type="NCBIfam" id="TIGR04111">
    <property type="entry name" value="BcepMu_gp16"/>
    <property type="match status" value="1"/>
</dbReference>
<name>A0A286D4Q6_9GAMM</name>
<proteinExistence type="predicted"/>